<feature type="domain" description="YfjL-like N-terminal" evidence="2">
    <location>
        <begin position="8"/>
        <end position="90"/>
    </location>
</feature>
<keyword evidence="1" id="KW-0812">Transmembrane</keyword>
<feature type="transmembrane region" description="Helical" evidence="1">
    <location>
        <begin position="12"/>
        <end position="31"/>
    </location>
</feature>
<dbReference type="AlphaFoldDB" id="A0A133PMA2"/>
<evidence type="ECO:0000256" key="1">
    <source>
        <dbReference type="SAM" id="Phobius"/>
    </source>
</evidence>
<dbReference type="EMBL" id="LRQE01000034">
    <property type="protein sequence ID" value="KXA29671.1"/>
    <property type="molecule type" value="Genomic_DNA"/>
</dbReference>
<protein>
    <recommendedName>
        <fullName evidence="2">YfjL-like N-terminal domain-containing protein</fullName>
    </recommendedName>
</protein>
<dbReference type="InterPro" id="IPR057359">
    <property type="entry name" value="YfjL_N"/>
</dbReference>
<evidence type="ECO:0000259" key="2">
    <source>
        <dbReference type="Pfam" id="PF25425"/>
    </source>
</evidence>
<dbReference type="Pfam" id="PF25425">
    <property type="entry name" value="YfjL_N"/>
    <property type="match status" value="1"/>
</dbReference>
<sequence length="250" mass="29510">MEKKFNFKKFFIGLTIVCALFLLFFYIAFFGNPISRLMAEKSATKYIETHYKDLDLNRDRAYYNFKDGYYIVRLRDKNSEDTKFYLGFDSFGKLKQDTYDDILFNTEIRLSDELREYGSKLQEKYKFPYEISLTTINDDIEEKLTLDQKFDFNNFKEDVNAQAFGYVKKPSLEVCFDVLCELQKIMDKTSLKVTKYSVILIPEENKKPDGEAESWAGSVSVHDVPAEVLRNRDLKEFKNIYEKSISETKD</sequence>
<dbReference type="RefSeq" id="WP_060800359.1">
    <property type="nucleotide sequence ID" value="NZ_KQ957101.1"/>
</dbReference>
<evidence type="ECO:0000313" key="4">
    <source>
        <dbReference type="Proteomes" id="UP000070174"/>
    </source>
</evidence>
<accession>A0A133PMA2</accession>
<dbReference type="Proteomes" id="UP000070174">
    <property type="component" value="Unassembled WGS sequence"/>
</dbReference>
<keyword evidence="1" id="KW-0472">Membrane</keyword>
<dbReference type="PATRIC" id="fig|54005.3.peg.1280"/>
<comment type="caution">
    <text evidence="3">The sequence shown here is derived from an EMBL/GenBank/DDBJ whole genome shotgun (WGS) entry which is preliminary data.</text>
</comment>
<name>A0A133PMA2_9FIRM</name>
<reference evidence="3 4" key="1">
    <citation type="submission" date="2016-01" db="EMBL/GenBank/DDBJ databases">
        <authorList>
            <person name="Oliw E.H."/>
        </authorList>
    </citation>
    <scope>NUCLEOTIDE SEQUENCE [LARGE SCALE GENOMIC DNA]</scope>
    <source>
        <strain evidence="3 4">CMW7756A</strain>
    </source>
</reference>
<gene>
    <name evidence="3" type="ORF">HMPREF3229_01297</name>
</gene>
<keyword evidence="1" id="KW-1133">Transmembrane helix</keyword>
<proteinExistence type="predicted"/>
<organism evidence="3">
    <name type="scientific">Peptoniphilus harei</name>
    <dbReference type="NCBI Taxonomy" id="54005"/>
    <lineage>
        <taxon>Bacteria</taxon>
        <taxon>Bacillati</taxon>
        <taxon>Bacillota</taxon>
        <taxon>Tissierellia</taxon>
        <taxon>Tissierellales</taxon>
        <taxon>Peptoniphilaceae</taxon>
        <taxon>Peptoniphilus</taxon>
    </lineage>
</organism>
<evidence type="ECO:0000313" key="3">
    <source>
        <dbReference type="EMBL" id="KXA29671.1"/>
    </source>
</evidence>